<proteinExistence type="predicted"/>
<gene>
    <name evidence="1" type="ORF">H4W31_006828</name>
</gene>
<dbReference type="AlphaFoldDB" id="A0A927R057"/>
<keyword evidence="2" id="KW-1185">Reference proteome</keyword>
<evidence type="ECO:0000313" key="1">
    <source>
        <dbReference type="EMBL" id="MBE1491190.1"/>
    </source>
</evidence>
<organism evidence="1 2">
    <name type="scientific">Plantactinospora soyae</name>
    <dbReference type="NCBI Taxonomy" id="1544732"/>
    <lineage>
        <taxon>Bacteria</taxon>
        <taxon>Bacillati</taxon>
        <taxon>Actinomycetota</taxon>
        <taxon>Actinomycetes</taxon>
        <taxon>Micromonosporales</taxon>
        <taxon>Micromonosporaceae</taxon>
        <taxon>Plantactinospora</taxon>
    </lineage>
</organism>
<protein>
    <recommendedName>
        <fullName evidence="3">Flavin reductase</fullName>
    </recommendedName>
</protein>
<evidence type="ECO:0008006" key="3">
    <source>
        <dbReference type="Google" id="ProtNLM"/>
    </source>
</evidence>
<comment type="caution">
    <text evidence="1">The sequence shown here is derived from an EMBL/GenBank/DDBJ whole genome shotgun (WGS) entry which is preliminary data.</text>
</comment>
<dbReference type="Proteomes" id="UP000649753">
    <property type="component" value="Unassembled WGS sequence"/>
</dbReference>
<accession>A0A927R057</accession>
<dbReference type="EMBL" id="JADBEB010000001">
    <property type="protein sequence ID" value="MBE1491190.1"/>
    <property type="molecule type" value="Genomic_DNA"/>
</dbReference>
<name>A0A927R057_9ACTN</name>
<reference evidence="1" key="1">
    <citation type="submission" date="2020-10" db="EMBL/GenBank/DDBJ databases">
        <title>Sequencing the genomes of 1000 actinobacteria strains.</title>
        <authorList>
            <person name="Klenk H.-P."/>
        </authorList>
    </citation>
    <scope>NUCLEOTIDE SEQUENCE</scope>
    <source>
        <strain evidence="1">DSM 46832</strain>
    </source>
</reference>
<sequence length="83" mass="9266">MTLRPFARFRAHTHTRPLFLCRACGGPWPCQPARLALLAIYREDPAGLRNCLTGRLMIALADQPGTDPTALRARFLGWIPPDP</sequence>
<evidence type="ECO:0000313" key="2">
    <source>
        <dbReference type="Proteomes" id="UP000649753"/>
    </source>
</evidence>